<evidence type="ECO:0000313" key="2">
    <source>
        <dbReference type="Proteomes" id="UP000054561"/>
    </source>
</evidence>
<reference evidence="1 2" key="1">
    <citation type="submission" date="2014-03" db="EMBL/GenBank/DDBJ databases">
        <title>The Genome Sequence of Plasmodium fragile nilgiri.</title>
        <authorList>
            <consortium name="The Broad Institute Genomics Platform"/>
            <consortium name="The Broad Institute Genome Sequencing Center for Infectious Disease"/>
            <person name="Neafsey D."/>
            <person name="Duraisingh M."/>
            <person name="Young S.K."/>
            <person name="Zeng Q."/>
            <person name="Gargeya S."/>
            <person name="Abouelleil A."/>
            <person name="Alvarado L."/>
            <person name="Chapman S.B."/>
            <person name="Gainer-Dewar J."/>
            <person name="Goldberg J."/>
            <person name="Griggs A."/>
            <person name="Gujja S."/>
            <person name="Hansen M."/>
            <person name="Howarth C."/>
            <person name="Imamovic A."/>
            <person name="Larimer J."/>
            <person name="Pearson M."/>
            <person name="Poon T.W."/>
            <person name="Priest M."/>
            <person name="Roberts A."/>
            <person name="Saif S."/>
            <person name="Shea T."/>
            <person name="Sykes S."/>
            <person name="Wortman J."/>
            <person name="Nusbaum C."/>
            <person name="Birren B."/>
        </authorList>
    </citation>
    <scope>NUCLEOTIDE SEQUENCE [LARGE SCALE GENOMIC DNA]</scope>
    <source>
        <strain evidence="2">nilgiri</strain>
    </source>
</reference>
<protein>
    <submittedName>
        <fullName evidence="1">Uncharacterized protein</fullName>
    </submittedName>
</protein>
<accession>A0A0D9QTK2</accession>
<keyword evidence="2" id="KW-1185">Reference proteome</keyword>
<dbReference type="VEuPathDB" id="PlasmoDB:AK88_00151"/>
<sequence length="360" mass="42721">MGDYRRKIPIYNDYEKKKDLLKFSFLKDGEEEQRDVQKKHTTEEVQFISKYHKRARRVEERLTKRCKKQGTRKYPFCFFYTLFANKLKEDNSESYYAHEKKFPFLIDTTVKKPDITRSMQDVLNNIYEQDDAEKIRLSEDIKTKEVLLERRKKLFLQELGGGEMVDVHAELFLDPQKDYGDAVKNKNKMLTLKNYGLGQSPSDFVFSYPQVKANHKQNEGKKNAYTWADDVYGPMHYISSSAFTWNATLFYFIFCVVTQKTEGRGGYASEMVKSHIRKNKYEGITKRLNVHNVEDLYTGKNQEMREQAGSHGGNITTKSIFLMKNRLRYINHTRNSHFVESYLKERPRIILRYKGFQKRL</sequence>
<dbReference type="AlphaFoldDB" id="A0A0D9QTK2"/>
<dbReference type="RefSeq" id="XP_012333225.1">
    <property type="nucleotide sequence ID" value="XM_012477802.1"/>
</dbReference>
<evidence type="ECO:0000313" key="1">
    <source>
        <dbReference type="EMBL" id="KJP90303.1"/>
    </source>
</evidence>
<name>A0A0D9QTK2_PLAFR</name>
<dbReference type="Proteomes" id="UP000054561">
    <property type="component" value="Unassembled WGS sequence"/>
</dbReference>
<proteinExistence type="predicted"/>
<dbReference type="OMA" id="DFVFSYP"/>
<dbReference type="GeneID" id="24265465"/>
<dbReference type="OrthoDB" id="371956at2759"/>
<gene>
    <name evidence="1" type="ORF">AK88_00151</name>
</gene>
<organism evidence="1 2">
    <name type="scientific">Plasmodium fragile</name>
    <dbReference type="NCBI Taxonomy" id="5857"/>
    <lineage>
        <taxon>Eukaryota</taxon>
        <taxon>Sar</taxon>
        <taxon>Alveolata</taxon>
        <taxon>Apicomplexa</taxon>
        <taxon>Aconoidasida</taxon>
        <taxon>Haemosporida</taxon>
        <taxon>Plasmodiidae</taxon>
        <taxon>Plasmodium</taxon>
        <taxon>Plasmodium (Plasmodium)</taxon>
    </lineage>
</organism>
<dbReference type="EMBL" id="KQ001645">
    <property type="protein sequence ID" value="KJP90303.1"/>
    <property type="molecule type" value="Genomic_DNA"/>
</dbReference>